<keyword evidence="3" id="KW-0732">Signal</keyword>
<feature type="repeat" description="TPR" evidence="1">
    <location>
        <begin position="54"/>
        <end position="87"/>
    </location>
</feature>
<comment type="caution">
    <text evidence="5">The sequence shown here is derived from an EMBL/GenBank/DDBJ whole genome shotgun (WGS) entry which is preliminary data.</text>
</comment>
<feature type="compositionally biased region" description="Polar residues" evidence="2">
    <location>
        <begin position="303"/>
        <end position="312"/>
    </location>
</feature>
<organism evidence="5 6">
    <name type="scientific">Sphingomonas hominis</name>
    <dbReference type="NCBI Taxonomy" id="2741495"/>
    <lineage>
        <taxon>Bacteria</taxon>
        <taxon>Pseudomonadati</taxon>
        <taxon>Pseudomonadota</taxon>
        <taxon>Alphaproteobacteria</taxon>
        <taxon>Sphingomonadales</taxon>
        <taxon>Sphingomonadaceae</taxon>
        <taxon>Sphingomonas</taxon>
    </lineage>
</organism>
<dbReference type="EMBL" id="JABULH010000002">
    <property type="protein sequence ID" value="NTS65131.1"/>
    <property type="molecule type" value="Genomic_DNA"/>
</dbReference>
<feature type="region of interest" description="Disordered" evidence="2">
    <location>
        <begin position="558"/>
        <end position="674"/>
    </location>
</feature>
<dbReference type="InterPro" id="IPR019734">
    <property type="entry name" value="TPR_rpt"/>
</dbReference>
<feature type="signal peptide" evidence="3">
    <location>
        <begin position="1"/>
        <end position="26"/>
    </location>
</feature>
<feature type="region of interest" description="Disordered" evidence="2">
    <location>
        <begin position="385"/>
        <end position="406"/>
    </location>
</feature>
<gene>
    <name evidence="5" type="ORF">HRV97_08140</name>
</gene>
<evidence type="ECO:0000313" key="5">
    <source>
        <dbReference type="EMBL" id="NTS65131.1"/>
    </source>
</evidence>
<dbReference type="Pfam" id="PF14559">
    <property type="entry name" value="TPR_19"/>
    <property type="match status" value="1"/>
</dbReference>
<dbReference type="SUPFAM" id="SSF110997">
    <property type="entry name" value="Sporulation related repeat"/>
    <property type="match status" value="1"/>
</dbReference>
<feature type="compositionally biased region" description="Basic and acidic residues" evidence="2">
    <location>
        <begin position="648"/>
        <end position="661"/>
    </location>
</feature>
<feature type="domain" description="SPOR" evidence="4">
    <location>
        <begin position="692"/>
        <end position="771"/>
    </location>
</feature>
<dbReference type="Gene3D" id="1.25.40.10">
    <property type="entry name" value="Tetratricopeptide repeat domain"/>
    <property type="match status" value="1"/>
</dbReference>
<dbReference type="Proteomes" id="UP000621447">
    <property type="component" value="Unassembled WGS sequence"/>
</dbReference>
<feature type="compositionally biased region" description="Polar residues" evidence="2">
    <location>
        <begin position="389"/>
        <end position="404"/>
    </location>
</feature>
<protein>
    <submittedName>
        <fullName evidence="5">SPOR domain-containing protein</fullName>
    </submittedName>
</protein>
<evidence type="ECO:0000256" key="2">
    <source>
        <dbReference type="SAM" id="MobiDB-lite"/>
    </source>
</evidence>
<evidence type="ECO:0000256" key="1">
    <source>
        <dbReference type="PROSITE-ProRule" id="PRU00339"/>
    </source>
</evidence>
<dbReference type="Pfam" id="PF05036">
    <property type="entry name" value="SPOR"/>
    <property type="match status" value="1"/>
</dbReference>
<sequence>MRFPMLISASLLLAGAAMPLPLAAQAMVQPLPGTTDADKLADLVRELGRNPRDLSALIEAGDLSAKLGDTTAAAALYKRASQIDPNNARVKAGIARILVNGEHPGEALRYFDQAERAGLSPTMFADDRGLAYDLIGEQERAQRDYRLALARAGQGNEDEVRRRYALSLGISGRKDEALQQIDALLRKSDRGAWRARAFILAMNGDATGANRIATTMMPAGMGTGLAAFFTRLPTLSPADRAFAVHFGEVTPTPQRLADARLVPPLPALGADPYGRPAPVQVAAQTAVVPPTARDRRRGRDARQSTQPRVTTYPQVAQASAPAIAPVATAAPSTIVSAQRPLASQSLTGSPQVAQAVAPAITNNARQAPPTVTGAPAATQATTQFAQAPSGTATTYPAATSPLSGASSPVAAANLAATARSVQPEPSPAPVELAVARPTSAQPAPAGLAAAAESRTTVPSPAALAATSPGPAASAAAQANNLVGAQAISTTATPAVPQANAQLAAAPATPPRSESEDSILARIVANISIPAAELGVAPMPNAAPQPGTTTTLEAAAVAAERNAAAVQQRREPADSEQVARPATRSRPTPVEAAAAEPVTTPRRRGSATLSSKDEAPATRTTRRATTKELAATEDDAVAPTTRRGARTAAKKDAVEPAADTKKLTPKQAAAKAKADANALADKKAAAEEKKAARTDPERYWIQVAGGATEGDLKKAWSSAKSKSSLLAGRAGYSTPLRATNRVVTGPFKTQAEAQAMVNKLSKQGVSAFTFTSEAGQKMTKLDGK</sequence>
<feature type="compositionally biased region" description="Low complexity" evidence="2">
    <location>
        <begin position="585"/>
        <end position="599"/>
    </location>
</feature>
<dbReference type="PROSITE" id="PS51724">
    <property type="entry name" value="SPOR"/>
    <property type="match status" value="1"/>
</dbReference>
<dbReference type="InterPro" id="IPR007730">
    <property type="entry name" value="SPOR-like_dom"/>
</dbReference>
<evidence type="ECO:0000259" key="4">
    <source>
        <dbReference type="PROSITE" id="PS51724"/>
    </source>
</evidence>
<evidence type="ECO:0000256" key="3">
    <source>
        <dbReference type="SAM" id="SignalP"/>
    </source>
</evidence>
<dbReference type="RefSeq" id="WP_174193705.1">
    <property type="nucleotide sequence ID" value="NZ_JABULH010000002.1"/>
</dbReference>
<keyword evidence="6" id="KW-1185">Reference proteome</keyword>
<dbReference type="InterPro" id="IPR011990">
    <property type="entry name" value="TPR-like_helical_dom_sf"/>
</dbReference>
<reference evidence="5 6" key="1">
    <citation type="submission" date="2020-06" db="EMBL/GenBank/DDBJ databases">
        <title>Sphingomonas hominis sp. nov., a member of the Sphingomonas, isolated from the hair of a 22-year-old girl.</title>
        <authorList>
            <person name="Zhang D.-F."/>
            <person name="Cui X.-W."/>
        </authorList>
    </citation>
    <scope>NUCLEOTIDE SEQUENCE [LARGE SCALE GENOMIC DNA]</scope>
    <source>
        <strain evidence="5 6">HHU CXW</strain>
    </source>
</reference>
<feature type="chain" id="PRO_5046796991" evidence="3">
    <location>
        <begin position="27"/>
        <end position="783"/>
    </location>
</feature>
<keyword evidence="1" id="KW-0802">TPR repeat</keyword>
<dbReference type="InterPro" id="IPR036680">
    <property type="entry name" value="SPOR-like_sf"/>
</dbReference>
<feature type="region of interest" description="Disordered" evidence="2">
    <location>
        <begin position="288"/>
        <end position="316"/>
    </location>
</feature>
<name>A0ABX2JHR6_9SPHN</name>
<evidence type="ECO:0000313" key="6">
    <source>
        <dbReference type="Proteomes" id="UP000621447"/>
    </source>
</evidence>
<feature type="compositionally biased region" description="Low complexity" evidence="2">
    <location>
        <begin position="664"/>
        <end position="674"/>
    </location>
</feature>
<dbReference type="SUPFAM" id="SSF48452">
    <property type="entry name" value="TPR-like"/>
    <property type="match status" value="1"/>
</dbReference>
<proteinExistence type="predicted"/>
<accession>A0ABX2JHR6</accession>
<dbReference type="Gene3D" id="3.30.70.1070">
    <property type="entry name" value="Sporulation related repeat"/>
    <property type="match status" value="1"/>
</dbReference>
<dbReference type="PROSITE" id="PS50005">
    <property type="entry name" value="TPR"/>
    <property type="match status" value="1"/>
</dbReference>